<proteinExistence type="inferred from homology"/>
<dbReference type="Proteomes" id="UP000006443">
    <property type="component" value="Unassembled WGS sequence"/>
</dbReference>
<organism evidence="9 10">
    <name type="scientific">Dethiobacter alkaliphilus AHT 1</name>
    <dbReference type="NCBI Taxonomy" id="555088"/>
    <lineage>
        <taxon>Bacteria</taxon>
        <taxon>Bacillati</taxon>
        <taxon>Bacillota</taxon>
        <taxon>Dethiobacteria</taxon>
        <taxon>Dethiobacterales</taxon>
        <taxon>Dethiobacteraceae</taxon>
        <taxon>Dethiobacter</taxon>
    </lineage>
</organism>
<dbReference type="OrthoDB" id="9789043at2"/>
<dbReference type="GO" id="GO:0042802">
    <property type="term" value="F:identical protein binding"/>
    <property type="evidence" value="ECO:0007669"/>
    <property type="project" value="UniProtKB-ARBA"/>
</dbReference>
<feature type="binding site" evidence="6 7">
    <location>
        <position position="120"/>
    </location>
    <ligand>
        <name>S-adenosyl-L-methionine</name>
        <dbReference type="ChEBI" id="CHEBI:59789"/>
    </ligand>
</feature>
<evidence type="ECO:0000313" key="9">
    <source>
        <dbReference type="EMBL" id="EEG77129.1"/>
    </source>
</evidence>
<dbReference type="HAMAP" id="MF_01885">
    <property type="entry name" value="tRNA_methyltr_TrmL"/>
    <property type="match status" value="1"/>
</dbReference>
<dbReference type="InterPro" id="IPR029026">
    <property type="entry name" value="tRNA_m1G_MTases_N"/>
</dbReference>
<evidence type="ECO:0000256" key="4">
    <source>
        <dbReference type="ARBA" id="ARBA00022691"/>
    </source>
</evidence>
<feature type="domain" description="tRNA/rRNA methyltransferase SpoU type" evidence="8">
    <location>
        <begin position="1"/>
        <end position="140"/>
    </location>
</feature>
<comment type="subcellular location">
    <subcellularLocation>
        <location evidence="6">Cytoplasm</location>
    </subcellularLocation>
</comment>
<dbReference type="GO" id="GO:0005737">
    <property type="term" value="C:cytoplasm"/>
    <property type="evidence" value="ECO:0007669"/>
    <property type="project" value="UniProtKB-SubCell"/>
</dbReference>
<dbReference type="FunFam" id="3.40.1280.10:FF:000002">
    <property type="entry name" value="Peptidylprolyl isomerase"/>
    <property type="match status" value="1"/>
</dbReference>
<comment type="catalytic activity">
    <reaction evidence="6">
        <text>5-carboxymethylaminomethyluridine(34) in tRNA(Leu) + S-adenosyl-L-methionine = 5-carboxymethylaminomethyl-2'-O-methyluridine(34) in tRNA(Leu) + S-adenosyl-L-homocysteine + H(+)</text>
        <dbReference type="Rhea" id="RHEA:43088"/>
        <dbReference type="Rhea" id="RHEA-COMP:10333"/>
        <dbReference type="Rhea" id="RHEA-COMP:10334"/>
        <dbReference type="ChEBI" id="CHEBI:15378"/>
        <dbReference type="ChEBI" id="CHEBI:57856"/>
        <dbReference type="ChEBI" id="CHEBI:59789"/>
        <dbReference type="ChEBI" id="CHEBI:74508"/>
        <dbReference type="ChEBI" id="CHEBI:74511"/>
        <dbReference type="EC" id="2.1.1.207"/>
    </reaction>
</comment>
<dbReference type="PANTHER" id="PTHR42971">
    <property type="entry name" value="TRNA (CYTIDINE(34)-2'-O)-METHYLTRANSFERASE"/>
    <property type="match status" value="1"/>
</dbReference>
<keyword evidence="3 6" id="KW-0808">Transferase</keyword>
<evidence type="ECO:0000259" key="8">
    <source>
        <dbReference type="Pfam" id="PF00588"/>
    </source>
</evidence>
<evidence type="ECO:0000256" key="7">
    <source>
        <dbReference type="PIRSR" id="PIRSR029256-1"/>
    </source>
</evidence>
<keyword evidence="5 6" id="KW-0819">tRNA processing</keyword>
<protein>
    <recommendedName>
        <fullName evidence="6">Putative tRNA (cytidine(34)-2'-O)-methyltransferase</fullName>
        <ecNumber evidence="6">2.1.1.207</ecNumber>
    </recommendedName>
    <alternativeName>
        <fullName evidence="6">tRNA (cytidine/uridine-2'-O-)-methyltransferase</fullName>
    </alternativeName>
</protein>
<reference evidence="9 10" key="1">
    <citation type="submission" date="2009-02" db="EMBL/GenBank/DDBJ databases">
        <title>Sequencing of the draft genome and assembly of Dethiobacter alkaliphilus AHT 1.</title>
        <authorList>
            <consortium name="US DOE Joint Genome Institute (JGI-PGF)"/>
            <person name="Lucas S."/>
            <person name="Copeland A."/>
            <person name="Lapidus A."/>
            <person name="Glavina del Rio T."/>
            <person name="Dalin E."/>
            <person name="Tice H."/>
            <person name="Bruce D."/>
            <person name="Goodwin L."/>
            <person name="Pitluck S."/>
            <person name="Larimer F."/>
            <person name="Land M.L."/>
            <person name="Hauser L."/>
            <person name="Muyzer G."/>
        </authorList>
    </citation>
    <scope>NUCLEOTIDE SEQUENCE [LARGE SCALE GENOMIC DNA]</scope>
    <source>
        <strain evidence="9 10">AHT 1</strain>
    </source>
</reference>
<dbReference type="PANTHER" id="PTHR42971:SF1">
    <property type="entry name" value="TRNA (CYTIDINE(34)-2'-O)-METHYLTRANSFERASE"/>
    <property type="match status" value="1"/>
</dbReference>
<comment type="function">
    <text evidence="6">Could methylate the ribose at the nucleotide 34 wobble position in tRNA.</text>
</comment>
<evidence type="ECO:0000256" key="1">
    <source>
        <dbReference type="ARBA" id="ARBA00022490"/>
    </source>
</evidence>
<feature type="binding site" evidence="6 7">
    <location>
        <position position="77"/>
    </location>
    <ligand>
        <name>S-adenosyl-L-methionine</name>
        <dbReference type="ChEBI" id="CHEBI:59789"/>
    </ligand>
</feature>
<evidence type="ECO:0000256" key="5">
    <source>
        <dbReference type="ARBA" id="ARBA00022694"/>
    </source>
</evidence>
<keyword evidence="4 6" id="KW-0949">S-adenosyl-L-methionine</keyword>
<evidence type="ECO:0000256" key="3">
    <source>
        <dbReference type="ARBA" id="ARBA00022679"/>
    </source>
</evidence>
<dbReference type="Pfam" id="PF00588">
    <property type="entry name" value="SpoU_methylase"/>
    <property type="match status" value="1"/>
</dbReference>
<dbReference type="EMBL" id="ACJM01000009">
    <property type="protein sequence ID" value="EEG77129.1"/>
    <property type="molecule type" value="Genomic_DNA"/>
</dbReference>
<accession>C0GHC3</accession>
<dbReference type="STRING" id="555088.DealDRAFT_1882"/>
<dbReference type="GO" id="GO:0003723">
    <property type="term" value="F:RNA binding"/>
    <property type="evidence" value="ECO:0007669"/>
    <property type="project" value="InterPro"/>
</dbReference>
<feature type="binding site" evidence="6 7">
    <location>
        <position position="128"/>
    </location>
    <ligand>
        <name>S-adenosyl-L-methionine</name>
        <dbReference type="ChEBI" id="CHEBI:59789"/>
    </ligand>
</feature>
<name>C0GHC3_DETAL</name>
<dbReference type="SUPFAM" id="SSF75217">
    <property type="entry name" value="alpha/beta knot"/>
    <property type="match status" value="1"/>
</dbReference>
<comment type="caution">
    <text evidence="9">The sequence shown here is derived from an EMBL/GenBank/DDBJ whole genome shotgun (WGS) entry which is preliminary data.</text>
</comment>
<dbReference type="GO" id="GO:0141098">
    <property type="term" value="F:tRNA (cytidine(34)-2'-O)-methyltransferase activity"/>
    <property type="evidence" value="ECO:0007669"/>
    <property type="project" value="RHEA"/>
</dbReference>
<dbReference type="Gene3D" id="3.40.1280.10">
    <property type="match status" value="1"/>
</dbReference>
<dbReference type="InterPro" id="IPR001537">
    <property type="entry name" value="SpoU_MeTrfase"/>
</dbReference>
<feature type="binding site" evidence="6 7">
    <location>
        <position position="99"/>
    </location>
    <ligand>
        <name>S-adenosyl-L-methionine</name>
        <dbReference type="ChEBI" id="CHEBI:59789"/>
    </ligand>
</feature>
<comment type="catalytic activity">
    <reaction evidence="6">
        <text>cytidine(34) in tRNA + S-adenosyl-L-methionine = 2'-O-methylcytidine(34) in tRNA + S-adenosyl-L-homocysteine + H(+)</text>
        <dbReference type="Rhea" id="RHEA:43084"/>
        <dbReference type="Rhea" id="RHEA-COMP:10331"/>
        <dbReference type="Rhea" id="RHEA-COMP:10332"/>
        <dbReference type="ChEBI" id="CHEBI:15378"/>
        <dbReference type="ChEBI" id="CHEBI:57856"/>
        <dbReference type="ChEBI" id="CHEBI:59789"/>
        <dbReference type="ChEBI" id="CHEBI:74495"/>
        <dbReference type="ChEBI" id="CHEBI:82748"/>
        <dbReference type="EC" id="2.1.1.207"/>
    </reaction>
</comment>
<gene>
    <name evidence="9" type="ORF">DealDRAFT_1882</name>
</gene>
<keyword evidence="10" id="KW-1185">Reference proteome</keyword>
<evidence type="ECO:0000256" key="2">
    <source>
        <dbReference type="ARBA" id="ARBA00022603"/>
    </source>
</evidence>
<evidence type="ECO:0000313" key="10">
    <source>
        <dbReference type="Proteomes" id="UP000006443"/>
    </source>
</evidence>
<dbReference type="InterPro" id="IPR029028">
    <property type="entry name" value="Alpha/beta_knot_MTases"/>
</dbReference>
<sequence length="152" mass="17325">MHIVLVEPEIPPNTGNVSRTCAVTGTTLHLVEPMGFSIEERQLKRAGLDYWQHLNLQVHESLEHFLDYATDRNCWFLSTKGKQSYTDIKYHKDDLLVFGRETAGLPDWLLARYPQKCVRIPMGPDVRSLNLSNSVAIVLYEALRQQGFPGLS</sequence>
<evidence type="ECO:0000256" key="6">
    <source>
        <dbReference type="HAMAP-Rule" id="MF_01885"/>
    </source>
</evidence>
<keyword evidence="1 6" id="KW-0963">Cytoplasm</keyword>
<keyword evidence="2 6" id="KW-0489">Methyltransferase</keyword>
<dbReference type="AlphaFoldDB" id="C0GHC3"/>
<dbReference type="InterPro" id="IPR016914">
    <property type="entry name" value="TrmL"/>
</dbReference>
<dbReference type="NCBIfam" id="TIGR00185">
    <property type="entry name" value="tRNA_yibK_trmL"/>
    <property type="match status" value="1"/>
</dbReference>
<dbReference type="RefSeq" id="WP_008516872.1">
    <property type="nucleotide sequence ID" value="NZ_ACJM01000009.1"/>
</dbReference>
<dbReference type="GO" id="GO:0002130">
    <property type="term" value="P:wobble position ribose methylation"/>
    <property type="evidence" value="ECO:0007669"/>
    <property type="project" value="TreeGrafter"/>
</dbReference>
<dbReference type="PIRSF" id="PIRSF029256">
    <property type="entry name" value="SpoU_TrmH_prd"/>
    <property type="match status" value="1"/>
</dbReference>
<dbReference type="EC" id="2.1.1.207" evidence="6"/>
<comment type="similarity">
    <text evidence="6">Belongs to the class IV-like SAM-binding methyltransferase superfamily. RNA methyltransferase TrmH family. TrmL subfamily.</text>
</comment>
<dbReference type="CDD" id="cd18094">
    <property type="entry name" value="SpoU-like_TrmL"/>
    <property type="match status" value="1"/>
</dbReference>
<dbReference type="GO" id="GO:0141102">
    <property type="term" value="F:tRNA (5-carboxymethylaminomethyluridine(34)-2'-O)-methyltransferase activity"/>
    <property type="evidence" value="ECO:0007669"/>
    <property type="project" value="RHEA"/>
</dbReference>
<dbReference type="eggNOG" id="COG0219">
    <property type="taxonomic scope" value="Bacteria"/>
</dbReference>